<keyword evidence="8" id="KW-1185">Reference proteome</keyword>
<reference evidence="7 8" key="1">
    <citation type="submission" date="2020-03" db="EMBL/GenBank/DDBJ databases">
        <title>Whole genome shotgun sequence of Phytohabitans flavus NBRC 107702.</title>
        <authorList>
            <person name="Komaki H."/>
            <person name="Tamura T."/>
        </authorList>
    </citation>
    <scope>NUCLEOTIDE SEQUENCE [LARGE SCALE GENOMIC DNA]</scope>
    <source>
        <strain evidence="7 8">NBRC 107702</strain>
    </source>
</reference>
<feature type="signal peptide" evidence="5">
    <location>
        <begin position="1"/>
        <end position="24"/>
    </location>
</feature>
<dbReference type="InterPro" id="IPR001638">
    <property type="entry name" value="Solute-binding_3/MltF_N"/>
</dbReference>
<evidence type="ECO:0000256" key="1">
    <source>
        <dbReference type="ARBA" id="ARBA00010333"/>
    </source>
</evidence>
<dbReference type="RefSeq" id="WP_173040774.1">
    <property type="nucleotide sequence ID" value="NZ_AP022870.1"/>
</dbReference>
<dbReference type="SMART" id="SM00062">
    <property type="entry name" value="PBPb"/>
    <property type="match status" value="1"/>
</dbReference>
<comment type="similarity">
    <text evidence="1">Belongs to the bacterial solute-binding protein 3 family.</text>
</comment>
<dbReference type="GO" id="GO:0006865">
    <property type="term" value="P:amino acid transport"/>
    <property type="evidence" value="ECO:0007669"/>
    <property type="project" value="TreeGrafter"/>
</dbReference>
<dbReference type="GO" id="GO:0030288">
    <property type="term" value="C:outer membrane-bounded periplasmic space"/>
    <property type="evidence" value="ECO:0007669"/>
    <property type="project" value="TreeGrafter"/>
</dbReference>
<feature type="region of interest" description="Disordered" evidence="4">
    <location>
        <begin position="23"/>
        <end position="76"/>
    </location>
</feature>
<name>A0A6F8Y3J8_9ACTN</name>
<accession>A0A6F8Y3J8</accession>
<dbReference type="Gene3D" id="3.40.190.10">
    <property type="entry name" value="Periplasmic binding protein-like II"/>
    <property type="match status" value="2"/>
</dbReference>
<gene>
    <name evidence="7" type="ORF">Pflav_070960</name>
</gene>
<feature type="chain" id="PRO_5026017376" evidence="5">
    <location>
        <begin position="25"/>
        <end position="322"/>
    </location>
</feature>
<dbReference type="PANTHER" id="PTHR30085">
    <property type="entry name" value="AMINO ACID ABC TRANSPORTER PERMEASE"/>
    <property type="match status" value="1"/>
</dbReference>
<dbReference type="KEGG" id="pfla:Pflav_070960"/>
<proteinExistence type="inferred from homology"/>
<evidence type="ECO:0000256" key="5">
    <source>
        <dbReference type="SAM" id="SignalP"/>
    </source>
</evidence>
<evidence type="ECO:0000259" key="6">
    <source>
        <dbReference type="SMART" id="SM00062"/>
    </source>
</evidence>
<keyword evidence="3 5" id="KW-0732">Signal</keyword>
<sequence length="322" mass="34281">MKARIGASLLVVALLAGCGSEPVAGPIQEKLPPPRPVGVEDPAPASSSSPEEGGCDPRASYRPRGERPAPGAMPAGSTMAKIAARGHLIIGVSQTTYLFGYRDPESGEIVGVDIDIAREISRALFGDPNKIRFRSMAAAERIPAIKAGEVDMIIRTTSMNCERWREVAFSTSYYEAQQRVLVRSDSTVRGLQDLGGKKVCGAAGSSDLANIAAAPSNPIPVSAVEVLDCLVLLQQGQVDAISNDDAQLAGFVAQDPTTRVVGPAIRVEPYGIMMSQSTVDLIRFVNSVLDRMRSDASLAAIYNRWLTPLGQVPKPPPARYRD</sequence>
<organism evidence="7 8">
    <name type="scientific">Phytohabitans flavus</name>
    <dbReference type="NCBI Taxonomy" id="1076124"/>
    <lineage>
        <taxon>Bacteria</taxon>
        <taxon>Bacillati</taxon>
        <taxon>Actinomycetota</taxon>
        <taxon>Actinomycetes</taxon>
        <taxon>Micromonosporales</taxon>
        <taxon>Micromonosporaceae</taxon>
    </lineage>
</organism>
<feature type="domain" description="Solute-binding protein family 3/N-terminal" evidence="6">
    <location>
        <begin position="87"/>
        <end position="309"/>
    </location>
</feature>
<dbReference type="Proteomes" id="UP000502508">
    <property type="component" value="Chromosome"/>
</dbReference>
<protein>
    <submittedName>
        <fullName evidence="7">Putative glutamine-binding protein GlnH</fullName>
    </submittedName>
</protein>
<dbReference type="InterPro" id="IPR051455">
    <property type="entry name" value="Bact_solute-bind_prot3"/>
</dbReference>
<dbReference type="AlphaFoldDB" id="A0A6F8Y3J8"/>
<reference evidence="7 8" key="2">
    <citation type="submission" date="2020-03" db="EMBL/GenBank/DDBJ databases">
        <authorList>
            <person name="Ichikawa N."/>
            <person name="Kimura A."/>
            <person name="Kitahashi Y."/>
            <person name="Uohara A."/>
        </authorList>
    </citation>
    <scope>NUCLEOTIDE SEQUENCE [LARGE SCALE GENOMIC DNA]</scope>
    <source>
        <strain evidence="7 8">NBRC 107702</strain>
    </source>
</reference>
<evidence type="ECO:0000256" key="4">
    <source>
        <dbReference type="SAM" id="MobiDB-lite"/>
    </source>
</evidence>
<evidence type="ECO:0000313" key="7">
    <source>
        <dbReference type="EMBL" id="BCB80686.1"/>
    </source>
</evidence>
<keyword evidence="2" id="KW-0813">Transport</keyword>
<dbReference type="EMBL" id="AP022870">
    <property type="protein sequence ID" value="BCB80686.1"/>
    <property type="molecule type" value="Genomic_DNA"/>
</dbReference>
<dbReference type="GO" id="GO:0005576">
    <property type="term" value="C:extracellular region"/>
    <property type="evidence" value="ECO:0007669"/>
    <property type="project" value="TreeGrafter"/>
</dbReference>
<dbReference type="PROSITE" id="PS51257">
    <property type="entry name" value="PROKAR_LIPOPROTEIN"/>
    <property type="match status" value="1"/>
</dbReference>
<evidence type="ECO:0000256" key="2">
    <source>
        <dbReference type="ARBA" id="ARBA00022448"/>
    </source>
</evidence>
<dbReference type="CDD" id="cd13690">
    <property type="entry name" value="PBP2_GluB"/>
    <property type="match status" value="1"/>
</dbReference>
<evidence type="ECO:0000256" key="3">
    <source>
        <dbReference type="ARBA" id="ARBA00022729"/>
    </source>
</evidence>
<evidence type="ECO:0000313" key="8">
    <source>
        <dbReference type="Proteomes" id="UP000502508"/>
    </source>
</evidence>
<dbReference type="Pfam" id="PF00497">
    <property type="entry name" value="SBP_bac_3"/>
    <property type="match status" value="1"/>
</dbReference>
<dbReference type="PANTHER" id="PTHR30085:SF6">
    <property type="entry name" value="ABC TRANSPORTER GLUTAMINE-BINDING PROTEIN GLNH"/>
    <property type="match status" value="1"/>
</dbReference>
<dbReference type="SUPFAM" id="SSF53850">
    <property type="entry name" value="Periplasmic binding protein-like II"/>
    <property type="match status" value="1"/>
</dbReference>